<dbReference type="Proteomes" id="UP000266743">
    <property type="component" value="Chromosome 10"/>
</dbReference>
<dbReference type="SMART" id="SM00174">
    <property type="entry name" value="RHO"/>
    <property type="match status" value="1"/>
</dbReference>
<feature type="region of interest" description="Disordered" evidence="3">
    <location>
        <begin position="181"/>
        <end position="226"/>
    </location>
</feature>
<dbReference type="InterPro" id="IPR005225">
    <property type="entry name" value="Small_GTP-bd"/>
</dbReference>
<dbReference type="InterPro" id="IPR001806">
    <property type="entry name" value="Small_GTPase"/>
</dbReference>
<accession>A0A3L6KYL9</accession>
<dbReference type="EMBL" id="QSBY01000010">
    <property type="protein sequence ID" value="RHW68976.1"/>
    <property type="molecule type" value="Genomic_DNA"/>
</dbReference>
<dbReference type="InterPro" id="IPR027417">
    <property type="entry name" value="P-loop_NTPase"/>
</dbReference>
<evidence type="ECO:0000256" key="1">
    <source>
        <dbReference type="ARBA" id="ARBA00022741"/>
    </source>
</evidence>
<dbReference type="SUPFAM" id="SSF52540">
    <property type="entry name" value="P-loop containing nucleoside triphosphate hydrolases"/>
    <property type="match status" value="1"/>
</dbReference>
<keyword evidence="2" id="KW-0342">GTP-binding</keyword>
<organism evidence="4">
    <name type="scientific">Trypanosoma brucei equiperdum</name>
    <dbReference type="NCBI Taxonomy" id="630700"/>
    <lineage>
        <taxon>Eukaryota</taxon>
        <taxon>Discoba</taxon>
        <taxon>Euglenozoa</taxon>
        <taxon>Kinetoplastea</taxon>
        <taxon>Metakinetoplastina</taxon>
        <taxon>Trypanosomatida</taxon>
        <taxon>Trypanosomatidae</taxon>
        <taxon>Trypanosoma</taxon>
    </lineage>
</organism>
<feature type="compositionally biased region" description="Basic residues" evidence="3">
    <location>
        <begin position="213"/>
        <end position="226"/>
    </location>
</feature>
<dbReference type="NCBIfam" id="TIGR00231">
    <property type="entry name" value="small_GTP"/>
    <property type="match status" value="1"/>
</dbReference>
<reference evidence="4" key="1">
    <citation type="submission" date="2018-09" db="EMBL/GenBank/DDBJ databases">
        <title>whole genome sequence of T. equiperdum IVM-t1 strain.</title>
        <authorList>
            <person name="Suganuma K."/>
        </authorList>
    </citation>
    <scope>NUCLEOTIDE SEQUENCE [LARGE SCALE GENOMIC DNA]</scope>
    <source>
        <strain evidence="4">IVM-t1</strain>
    </source>
</reference>
<dbReference type="SMART" id="SM00175">
    <property type="entry name" value="RAB"/>
    <property type="match status" value="1"/>
</dbReference>
<comment type="caution">
    <text evidence="4">The sequence shown here is derived from an EMBL/GenBank/DDBJ whole genome shotgun (WGS) entry which is preliminary data.</text>
</comment>
<gene>
    <name evidence="4" type="primary">RAB23</name>
    <name evidence="4" type="ORF">DPX39_100092600</name>
</gene>
<dbReference type="Pfam" id="PF00071">
    <property type="entry name" value="Ras"/>
    <property type="match status" value="1"/>
</dbReference>
<dbReference type="GO" id="GO:0005525">
    <property type="term" value="F:GTP binding"/>
    <property type="evidence" value="ECO:0007669"/>
    <property type="project" value="UniProtKB-KW"/>
</dbReference>
<dbReference type="PANTHER" id="PTHR47977">
    <property type="entry name" value="RAS-RELATED PROTEIN RAB"/>
    <property type="match status" value="1"/>
</dbReference>
<evidence type="ECO:0000256" key="2">
    <source>
        <dbReference type="ARBA" id="ARBA00023134"/>
    </source>
</evidence>
<evidence type="ECO:0000313" key="4">
    <source>
        <dbReference type="EMBL" id="RHW68976.1"/>
    </source>
</evidence>
<dbReference type="PROSITE" id="PS51420">
    <property type="entry name" value="RHO"/>
    <property type="match status" value="1"/>
</dbReference>
<dbReference type="FunFam" id="3.40.50.300:FF:002136">
    <property type="entry name" value="Small rab-related GTPase"/>
    <property type="match status" value="1"/>
</dbReference>
<keyword evidence="1" id="KW-0547">Nucleotide-binding</keyword>
<dbReference type="PROSITE" id="PS51421">
    <property type="entry name" value="RAS"/>
    <property type="match status" value="1"/>
</dbReference>
<dbReference type="AlphaFoldDB" id="A0A3L6KYL9"/>
<dbReference type="PROSITE" id="PS51419">
    <property type="entry name" value="RAB"/>
    <property type="match status" value="1"/>
</dbReference>
<sequence length="226" mass="24425">MLKRGGLNGVKVIVIGDENVGKSSLLRRFVTGTFSNQYNRTVGVEYMEKSVCLRQRSTTVNLFLWDTAGQETVSSVKDIYYLDAAVAILVFSTDSSESFARIEMWKRCVERVCGSIPMVLCQTKFDLARQAAVVAEEVEKLAVKLQLPLFRVSTKDGFNVTQLFEYVAAMCVSEAPGGECGRTGKLKSEADGNGSTGAGNAGKSSKSGGAGKKSSKKSKKKKCSVM</sequence>
<dbReference type="CDD" id="cd04106">
    <property type="entry name" value="Rab23_like"/>
    <property type="match status" value="1"/>
</dbReference>
<dbReference type="SMART" id="SM00176">
    <property type="entry name" value="RAN"/>
    <property type="match status" value="1"/>
</dbReference>
<dbReference type="GO" id="GO:0003924">
    <property type="term" value="F:GTPase activity"/>
    <property type="evidence" value="ECO:0007669"/>
    <property type="project" value="InterPro"/>
</dbReference>
<dbReference type="InterPro" id="IPR034114">
    <property type="entry name" value="Rab23"/>
</dbReference>
<dbReference type="Gene3D" id="3.40.50.300">
    <property type="entry name" value="P-loop containing nucleotide triphosphate hydrolases"/>
    <property type="match status" value="1"/>
</dbReference>
<protein>
    <submittedName>
        <fullName evidence="4">Small GTPase</fullName>
    </submittedName>
</protein>
<dbReference type="InterPro" id="IPR050227">
    <property type="entry name" value="Rab"/>
</dbReference>
<name>A0A3L6KYL9_9TRYP</name>
<dbReference type="SMART" id="SM00173">
    <property type="entry name" value="RAS"/>
    <property type="match status" value="1"/>
</dbReference>
<dbReference type="PRINTS" id="PR00449">
    <property type="entry name" value="RASTRNSFRMNG"/>
</dbReference>
<proteinExistence type="predicted"/>
<evidence type="ECO:0000256" key="3">
    <source>
        <dbReference type="SAM" id="MobiDB-lite"/>
    </source>
</evidence>